<evidence type="ECO:0000313" key="2">
    <source>
        <dbReference type="Proteomes" id="UP000469430"/>
    </source>
</evidence>
<protein>
    <submittedName>
        <fullName evidence="1">Uncharacterized protein</fullName>
    </submittedName>
</protein>
<keyword evidence="2" id="KW-1185">Reference proteome</keyword>
<accession>A0A6I4TP18</accession>
<evidence type="ECO:0000313" key="1">
    <source>
        <dbReference type="EMBL" id="MXO97536.1"/>
    </source>
</evidence>
<dbReference type="Proteomes" id="UP000469430">
    <property type="component" value="Unassembled WGS sequence"/>
</dbReference>
<proteinExistence type="predicted"/>
<dbReference type="RefSeq" id="WP_161389267.1">
    <property type="nucleotide sequence ID" value="NZ_WTYJ01000001.1"/>
</dbReference>
<reference evidence="1 2" key="1">
    <citation type="submission" date="2019-12" db="EMBL/GenBank/DDBJ databases">
        <title>Genomic-based taxomic classification of the family Erythrobacteraceae.</title>
        <authorList>
            <person name="Xu L."/>
        </authorList>
    </citation>
    <scope>NUCLEOTIDE SEQUENCE [LARGE SCALE GENOMIC DNA]</scope>
    <source>
        <strain evidence="1 2">S36</strain>
    </source>
</reference>
<gene>
    <name evidence="1" type="ORF">GRI97_00855</name>
</gene>
<dbReference type="AlphaFoldDB" id="A0A6I4TP18"/>
<dbReference type="EMBL" id="WTYJ01000001">
    <property type="protein sequence ID" value="MXO97536.1"/>
    <property type="molecule type" value="Genomic_DNA"/>
</dbReference>
<comment type="caution">
    <text evidence="1">The sequence shown here is derived from an EMBL/GenBank/DDBJ whole genome shotgun (WGS) entry which is preliminary data.</text>
</comment>
<name>A0A6I4TP18_9SPHN</name>
<sequence length="45" mass="5075">MENLSVQVISESGAPNGKALRRQARRRIKLRQSLYTVYATGRAVE</sequence>
<organism evidence="1 2">
    <name type="scientific">Croceibacterium xixiisoli</name>
    <dbReference type="NCBI Taxonomy" id="1476466"/>
    <lineage>
        <taxon>Bacteria</taxon>
        <taxon>Pseudomonadati</taxon>
        <taxon>Pseudomonadota</taxon>
        <taxon>Alphaproteobacteria</taxon>
        <taxon>Sphingomonadales</taxon>
        <taxon>Erythrobacteraceae</taxon>
        <taxon>Croceibacterium</taxon>
    </lineage>
</organism>